<protein>
    <submittedName>
        <fullName evidence="3">11773_t:CDS:1</fullName>
    </submittedName>
</protein>
<dbReference type="Proteomes" id="UP000789342">
    <property type="component" value="Unassembled WGS sequence"/>
</dbReference>
<feature type="domain" description="DRBM" evidence="2">
    <location>
        <begin position="87"/>
        <end position="152"/>
    </location>
</feature>
<dbReference type="CDD" id="cd00048">
    <property type="entry name" value="DSRM_SF"/>
    <property type="match status" value="1"/>
</dbReference>
<proteinExistence type="predicted"/>
<dbReference type="SMART" id="SM00358">
    <property type="entry name" value="DSRM"/>
    <property type="match status" value="2"/>
</dbReference>
<evidence type="ECO:0000256" key="1">
    <source>
        <dbReference type="SAM" id="MobiDB-lite"/>
    </source>
</evidence>
<accession>A0A9N8ZTF3</accession>
<dbReference type="AlphaFoldDB" id="A0A9N8ZTF3"/>
<feature type="region of interest" description="Disordered" evidence="1">
    <location>
        <begin position="193"/>
        <end position="224"/>
    </location>
</feature>
<dbReference type="SUPFAM" id="SSF54768">
    <property type="entry name" value="dsRNA-binding domain-like"/>
    <property type="match status" value="1"/>
</dbReference>
<name>A0A9N8ZTF3_9GLOM</name>
<evidence type="ECO:0000259" key="2">
    <source>
        <dbReference type="SMART" id="SM00358"/>
    </source>
</evidence>
<organism evidence="3 4">
    <name type="scientific">Acaulospora morrowiae</name>
    <dbReference type="NCBI Taxonomy" id="94023"/>
    <lineage>
        <taxon>Eukaryota</taxon>
        <taxon>Fungi</taxon>
        <taxon>Fungi incertae sedis</taxon>
        <taxon>Mucoromycota</taxon>
        <taxon>Glomeromycotina</taxon>
        <taxon>Glomeromycetes</taxon>
        <taxon>Diversisporales</taxon>
        <taxon>Acaulosporaceae</taxon>
        <taxon>Acaulospora</taxon>
    </lineage>
</organism>
<keyword evidence="4" id="KW-1185">Reference proteome</keyword>
<sequence length="382" mass="42626">MSAKAPPVSLDQTTGDTNGEEDKRVKVQDNLKYQKTDNWQANDDVQIENVDFIPLVNEVVSKGIPSQVTADRSFLSDDSDLWTKFTSTSVLYIIHDKLKCKHPNNFSFIQDLGTLKFKCLLTFGDRVWASSLHSSKRKAKHETSLVAVRDLAAAYPDVLDDVRNWFEQEFGSCASKVKEGIPSNLQSEETPLSLIDDKSSSPSTHLSPQISLRPVDEPNDPPEASVSNDMLIPELDPMQAHDIPSLSPYTLRDRTRFHPYVDASPSALNVLKKATTLLYEWCSKRHIHAPEYLCKIELGGGFSFELRISGHVFSGPVRRNKKEAKNAVSTAALNHFKTKCTTKTDGKGTSLEDPLQKTREIIVIHIIGMCVLPTNQKIGPRP</sequence>
<dbReference type="Pfam" id="PF00035">
    <property type="entry name" value="dsrm"/>
    <property type="match status" value="1"/>
</dbReference>
<feature type="compositionally biased region" description="Polar residues" evidence="1">
    <location>
        <begin position="200"/>
        <end position="210"/>
    </location>
</feature>
<comment type="caution">
    <text evidence="3">The sequence shown here is derived from an EMBL/GenBank/DDBJ whole genome shotgun (WGS) entry which is preliminary data.</text>
</comment>
<dbReference type="EMBL" id="CAJVPV010001728">
    <property type="protein sequence ID" value="CAG8506597.1"/>
    <property type="molecule type" value="Genomic_DNA"/>
</dbReference>
<dbReference type="OrthoDB" id="10481115at2759"/>
<feature type="domain" description="DRBM" evidence="2">
    <location>
        <begin position="274"/>
        <end position="337"/>
    </location>
</feature>
<dbReference type="Gene3D" id="3.30.160.20">
    <property type="match status" value="1"/>
</dbReference>
<evidence type="ECO:0000313" key="3">
    <source>
        <dbReference type="EMBL" id="CAG8506597.1"/>
    </source>
</evidence>
<evidence type="ECO:0000313" key="4">
    <source>
        <dbReference type="Proteomes" id="UP000789342"/>
    </source>
</evidence>
<gene>
    <name evidence="3" type="ORF">AMORRO_LOCUS3519</name>
</gene>
<feature type="region of interest" description="Disordered" evidence="1">
    <location>
        <begin position="1"/>
        <end position="27"/>
    </location>
</feature>
<dbReference type="InterPro" id="IPR014720">
    <property type="entry name" value="dsRBD_dom"/>
</dbReference>
<reference evidence="3" key="1">
    <citation type="submission" date="2021-06" db="EMBL/GenBank/DDBJ databases">
        <authorList>
            <person name="Kallberg Y."/>
            <person name="Tangrot J."/>
            <person name="Rosling A."/>
        </authorList>
    </citation>
    <scope>NUCLEOTIDE SEQUENCE</scope>
    <source>
        <strain evidence="3">CL551</strain>
    </source>
</reference>